<dbReference type="EMBL" id="VBUT01000006">
    <property type="protein sequence ID" value="TLF76581.1"/>
    <property type="molecule type" value="Genomic_DNA"/>
</dbReference>
<dbReference type="Proteomes" id="UP000306378">
    <property type="component" value="Unassembled WGS sequence"/>
</dbReference>
<gene>
    <name evidence="2" type="ORF">FEK34_16830</name>
</gene>
<reference evidence="2 3" key="1">
    <citation type="submission" date="2019-05" db="EMBL/GenBank/DDBJ databases">
        <title>Genomes sequences of two Nocardia cyriacigeorgica environmental isolates, type strains Nocardia asteroides ATCC 19247 and Nocardia cyriacigeorgica DSM 44484.</title>
        <authorList>
            <person name="Vautrin F."/>
            <person name="Bergeron E."/>
            <person name="Dubost A."/>
            <person name="Abrouk D."/>
            <person name="Rodriguez Nava V."/>
            <person name="Pujic P."/>
        </authorList>
    </citation>
    <scope>NUCLEOTIDE SEQUENCE [LARGE SCALE GENOMIC DNA]</scope>
    <source>
        <strain evidence="2 3">EML 446</strain>
    </source>
</reference>
<proteinExistence type="predicted"/>
<dbReference type="RefSeq" id="WP_138448756.1">
    <property type="nucleotide sequence ID" value="NZ_VBUT01000006.1"/>
</dbReference>
<dbReference type="AlphaFoldDB" id="A0A5R8NLT9"/>
<comment type="caution">
    <text evidence="2">The sequence shown here is derived from an EMBL/GenBank/DDBJ whole genome shotgun (WGS) entry which is preliminary data.</text>
</comment>
<feature type="region of interest" description="Disordered" evidence="1">
    <location>
        <begin position="104"/>
        <end position="137"/>
    </location>
</feature>
<sequence>MTSADLDPMSQNTQRLVQSLTTARSRAQSSDGFLVVEMCADGQLTVKIDDRALAYGGATISAELNRLAAQALTKARAEVADAVDAFCADPRIANVIEATQDAMAQPPVDVRPAVPSAHVNESTTPAGGDAGFPPPVRRQRETYLTPVDDPYLDDDYDPYYHRKSWLVD</sequence>
<evidence type="ECO:0008006" key="4">
    <source>
        <dbReference type="Google" id="ProtNLM"/>
    </source>
</evidence>
<protein>
    <recommendedName>
        <fullName evidence="4">YbaB/EbfC family nucleoid-associated protein</fullName>
    </recommendedName>
</protein>
<name>A0A5R8NLT9_9NOCA</name>
<evidence type="ECO:0000313" key="3">
    <source>
        <dbReference type="Proteomes" id="UP000306378"/>
    </source>
</evidence>
<evidence type="ECO:0000256" key="1">
    <source>
        <dbReference type="SAM" id="MobiDB-lite"/>
    </source>
</evidence>
<organism evidence="2 3">
    <name type="scientific">Nocardia cyriacigeorgica</name>
    <dbReference type="NCBI Taxonomy" id="135487"/>
    <lineage>
        <taxon>Bacteria</taxon>
        <taxon>Bacillati</taxon>
        <taxon>Actinomycetota</taxon>
        <taxon>Actinomycetes</taxon>
        <taxon>Mycobacteriales</taxon>
        <taxon>Nocardiaceae</taxon>
        <taxon>Nocardia</taxon>
    </lineage>
</organism>
<evidence type="ECO:0000313" key="2">
    <source>
        <dbReference type="EMBL" id="TLF76581.1"/>
    </source>
</evidence>
<accession>A0A5R8NLT9</accession>